<evidence type="ECO:0000259" key="14">
    <source>
        <dbReference type="PROSITE" id="PS51843"/>
    </source>
</evidence>
<keyword evidence="7 11" id="KW-0238">DNA-binding</keyword>
<dbReference type="Pfam" id="PF00105">
    <property type="entry name" value="zf-C4"/>
    <property type="match status" value="1"/>
</dbReference>
<evidence type="ECO:0000256" key="10">
    <source>
        <dbReference type="ARBA" id="ARBA00023242"/>
    </source>
</evidence>
<dbReference type="GO" id="GO:0003700">
    <property type="term" value="F:DNA-binding transcription factor activity"/>
    <property type="evidence" value="ECO:0007669"/>
    <property type="project" value="InterPro"/>
</dbReference>
<evidence type="ECO:0000259" key="13">
    <source>
        <dbReference type="PROSITE" id="PS51030"/>
    </source>
</evidence>
<keyword evidence="6 11" id="KW-0805">Transcription regulation</keyword>
<keyword evidence="5 11" id="KW-0862">Zinc</keyword>
<proteinExistence type="inferred from homology"/>
<feature type="domain" description="NR LBD" evidence="14">
    <location>
        <begin position="120"/>
        <end position="379"/>
    </location>
</feature>
<keyword evidence="16" id="KW-1185">Reference proteome</keyword>
<dbReference type="AlphaFoldDB" id="A0A2A2KH42"/>
<dbReference type="GO" id="GO:0005634">
    <property type="term" value="C:nucleus"/>
    <property type="evidence" value="ECO:0007669"/>
    <property type="project" value="UniProtKB-SubCell"/>
</dbReference>
<dbReference type="InterPro" id="IPR013088">
    <property type="entry name" value="Znf_NHR/GATA"/>
</dbReference>
<dbReference type="InterPro" id="IPR001628">
    <property type="entry name" value="Znf_hrmn_rcpt"/>
</dbReference>
<dbReference type="CDD" id="cd06960">
    <property type="entry name" value="NR_DBD_HNF4A"/>
    <property type="match status" value="1"/>
</dbReference>
<dbReference type="InterPro" id="IPR049636">
    <property type="entry name" value="HNF4-like_DBD"/>
</dbReference>
<dbReference type="EMBL" id="LIAE01008638">
    <property type="protein sequence ID" value="PAV73263.1"/>
    <property type="molecule type" value="Genomic_DNA"/>
</dbReference>
<reference evidence="15 16" key="1">
    <citation type="journal article" date="2017" name="Curr. Biol.">
        <title>Genome architecture and evolution of a unichromosomal asexual nematode.</title>
        <authorList>
            <person name="Fradin H."/>
            <person name="Zegar C."/>
            <person name="Gutwein M."/>
            <person name="Lucas J."/>
            <person name="Kovtun M."/>
            <person name="Corcoran D."/>
            <person name="Baugh L.R."/>
            <person name="Kiontke K."/>
            <person name="Gunsalus K."/>
            <person name="Fitch D.H."/>
            <person name="Piano F."/>
        </authorList>
    </citation>
    <scope>NUCLEOTIDE SEQUENCE [LARGE SCALE GENOMIC DNA]</scope>
    <source>
        <strain evidence="15">PF1309</strain>
    </source>
</reference>
<comment type="caution">
    <text evidence="15">The sequence shown here is derived from an EMBL/GenBank/DDBJ whole genome shotgun (WGS) entry which is preliminary data.</text>
</comment>
<organism evidence="15 16">
    <name type="scientific">Diploscapter pachys</name>
    <dbReference type="NCBI Taxonomy" id="2018661"/>
    <lineage>
        <taxon>Eukaryota</taxon>
        <taxon>Metazoa</taxon>
        <taxon>Ecdysozoa</taxon>
        <taxon>Nematoda</taxon>
        <taxon>Chromadorea</taxon>
        <taxon>Rhabditida</taxon>
        <taxon>Rhabditina</taxon>
        <taxon>Rhabditomorpha</taxon>
        <taxon>Rhabditoidea</taxon>
        <taxon>Rhabditidae</taxon>
        <taxon>Diploscapter</taxon>
    </lineage>
</organism>
<dbReference type="PANTHER" id="PTHR46011">
    <property type="entry name" value="NUCLEAR HORMONE RECEPTOR FAMILY MEMBER NHR-86-RELATED"/>
    <property type="match status" value="1"/>
</dbReference>
<dbReference type="SUPFAM" id="SSF57716">
    <property type="entry name" value="Glucocorticoid receptor-like (DNA-binding domain)"/>
    <property type="match status" value="1"/>
</dbReference>
<dbReference type="EMBL" id="LIAE01008638">
    <property type="protein sequence ID" value="PAV73264.1"/>
    <property type="molecule type" value="Genomic_DNA"/>
</dbReference>
<dbReference type="Pfam" id="PF00104">
    <property type="entry name" value="Hormone_recep"/>
    <property type="match status" value="1"/>
</dbReference>
<dbReference type="GO" id="GO:0008270">
    <property type="term" value="F:zinc ion binding"/>
    <property type="evidence" value="ECO:0007669"/>
    <property type="project" value="UniProtKB-KW"/>
</dbReference>
<name>A0A2A2KH42_9BILA</name>
<evidence type="ECO:0000256" key="5">
    <source>
        <dbReference type="ARBA" id="ARBA00022833"/>
    </source>
</evidence>
<dbReference type="Gene3D" id="3.30.50.10">
    <property type="entry name" value="Erythroid Transcription Factor GATA-1, subunit A"/>
    <property type="match status" value="1"/>
</dbReference>
<evidence type="ECO:0000313" key="16">
    <source>
        <dbReference type="Proteomes" id="UP000218231"/>
    </source>
</evidence>
<dbReference type="SMART" id="SM00399">
    <property type="entry name" value="ZnF_C4"/>
    <property type="match status" value="1"/>
</dbReference>
<keyword evidence="8 11" id="KW-0804">Transcription</keyword>
<keyword evidence="9 11" id="KW-0675">Receptor</keyword>
<keyword evidence="3 11" id="KW-0479">Metal-binding</keyword>
<evidence type="ECO:0000256" key="3">
    <source>
        <dbReference type="ARBA" id="ARBA00022723"/>
    </source>
</evidence>
<dbReference type="GO" id="GO:0000978">
    <property type="term" value="F:RNA polymerase II cis-regulatory region sequence-specific DNA binding"/>
    <property type="evidence" value="ECO:0007669"/>
    <property type="project" value="InterPro"/>
</dbReference>
<evidence type="ECO:0008006" key="17">
    <source>
        <dbReference type="Google" id="ProtNLM"/>
    </source>
</evidence>
<comment type="subcellular location">
    <subcellularLocation>
        <location evidence="1 11">Nucleus</location>
    </subcellularLocation>
</comment>
<dbReference type="EMBL" id="LIAE01008638">
    <property type="protein sequence ID" value="PAV73266.1"/>
    <property type="molecule type" value="Genomic_DNA"/>
</dbReference>
<evidence type="ECO:0000256" key="12">
    <source>
        <dbReference type="SAM" id="MobiDB-lite"/>
    </source>
</evidence>
<dbReference type="SMART" id="SM00430">
    <property type="entry name" value="HOLI"/>
    <property type="match status" value="1"/>
</dbReference>
<dbReference type="PANTHER" id="PTHR46011:SF32">
    <property type="entry name" value="NUCLEAR HORMONE RECEPTOR FAMILY"/>
    <property type="match status" value="1"/>
</dbReference>
<evidence type="ECO:0000256" key="8">
    <source>
        <dbReference type="ARBA" id="ARBA00023163"/>
    </source>
</evidence>
<dbReference type="SUPFAM" id="SSF48508">
    <property type="entry name" value="Nuclear receptor ligand-binding domain"/>
    <property type="match status" value="1"/>
</dbReference>
<sequence length="421" mass="48980">MAPERPILMVERQRCVVCSENADGLHFGVSSCRACAAFFRRTVAHDKIYTCRDKSSCDIHTSVRCMCKSCRYEKCLRMGMRKTAVQRNRDAIGKRISNNPSEDQEMSSPCSSNSDKHEEEELVGMNYLNRVSESYEHLTSVRRVVHRNDKMNFLETSHTSRPVRHEECNEQHARDLPLLMDFIVSAFPDFNALERGQKDIIFRNFFLQFRVLECAYFSLLYNRSDVLFTPGGYYIDINDIEGHFQNTNVDKKKEMIEFMRKNLTMFRDTYLNNVYGLLTDKFEFYTLIGMILFDIALEGQSDECAVVCKAVRHRLFSELVYYYKYVKKLPDASIRIATLMQMPPLIQRSSRKFLEDVEVSHIFGMMIFHESFYDIVFAKQPISNSTFGQNIGAGIKKECSYLDLPKNVPITQNGKEFVQLL</sequence>
<dbReference type="Proteomes" id="UP000218231">
    <property type="component" value="Unassembled WGS sequence"/>
</dbReference>
<dbReference type="InterPro" id="IPR035500">
    <property type="entry name" value="NHR-like_dom_sf"/>
</dbReference>
<evidence type="ECO:0000256" key="6">
    <source>
        <dbReference type="ARBA" id="ARBA00023015"/>
    </source>
</evidence>
<evidence type="ECO:0000256" key="9">
    <source>
        <dbReference type="ARBA" id="ARBA00023170"/>
    </source>
</evidence>
<gene>
    <name evidence="15" type="ORF">WR25_14336</name>
</gene>
<feature type="region of interest" description="Disordered" evidence="12">
    <location>
        <begin position="88"/>
        <end position="115"/>
    </location>
</feature>
<accession>A0A2A2KH42</accession>
<dbReference type="InterPro" id="IPR000536">
    <property type="entry name" value="Nucl_hrmn_rcpt_lig-bd"/>
</dbReference>
<evidence type="ECO:0000256" key="4">
    <source>
        <dbReference type="ARBA" id="ARBA00022771"/>
    </source>
</evidence>
<dbReference type="PROSITE" id="PS51843">
    <property type="entry name" value="NR_LBD"/>
    <property type="match status" value="1"/>
</dbReference>
<dbReference type="EMBL" id="LIAE01008638">
    <property type="protein sequence ID" value="PAV73262.1"/>
    <property type="molecule type" value="Genomic_DNA"/>
</dbReference>
<comment type="similarity">
    <text evidence="2 11">Belongs to the nuclear hormone receptor family.</text>
</comment>
<feature type="domain" description="Nuclear receptor" evidence="13">
    <location>
        <begin position="12"/>
        <end position="87"/>
    </location>
</feature>
<dbReference type="GO" id="GO:0006357">
    <property type="term" value="P:regulation of transcription by RNA polymerase II"/>
    <property type="evidence" value="ECO:0007669"/>
    <property type="project" value="TreeGrafter"/>
</dbReference>
<evidence type="ECO:0000256" key="11">
    <source>
        <dbReference type="RuleBase" id="RU004334"/>
    </source>
</evidence>
<protein>
    <recommendedName>
        <fullName evidence="17">Nuclear receptor domain-containing protein</fullName>
    </recommendedName>
</protein>
<feature type="compositionally biased region" description="Polar residues" evidence="12">
    <location>
        <begin position="96"/>
        <end position="113"/>
    </location>
</feature>
<evidence type="ECO:0000313" key="15">
    <source>
        <dbReference type="EMBL" id="PAV73261.1"/>
    </source>
</evidence>
<keyword evidence="10 11" id="KW-0539">Nucleus</keyword>
<evidence type="ECO:0000256" key="2">
    <source>
        <dbReference type="ARBA" id="ARBA00005993"/>
    </source>
</evidence>
<dbReference type="STRING" id="2018661.A0A2A2KH42"/>
<evidence type="ECO:0000256" key="1">
    <source>
        <dbReference type="ARBA" id="ARBA00004123"/>
    </source>
</evidence>
<dbReference type="OrthoDB" id="5830034at2759"/>
<evidence type="ECO:0000256" key="7">
    <source>
        <dbReference type="ARBA" id="ARBA00023125"/>
    </source>
</evidence>
<dbReference type="EMBL" id="LIAE01008638">
    <property type="protein sequence ID" value="PAV73265.1"/>
    <property type="molecule type" value="Genomic_DNA"/>
</dbReference>
<dbReference type="Gene3D" id="1.10.565.10">
    <property type="entry name" value="Retinoid X Receptor"/>
    <property type="match status" value="1"/>
</dbReference>
<keyword evidence="4 11" id="KW-0863">Zinc-finger</keyword>
<dbReference type="PROSITE" id="PS00031">
    <property type="entry name" value="NUCLEAR_REC_DBD_1"/>
    <property type="match status" value="1"/>
</dbReference>
<dbReference type="PRINTS" id="PR00047">
    <property type="entry name" value="STROIDFINGER"/>
</dbReference>
<dbReference type="EMBL" id="LIAE01008638">
    <property type="protein sequence ID" value="PAV73261.1"/>
    <property type="molecule type" value="Genomic_DNA"/>
</dbReference>
<dbReference type="PROSITE" id="PS51030">
    <property type="entry name" value="NUCLEAR_REC_DBD_2"/>
    <property type="match status" value="1"/>
</dbReference>